<dbReference type="Pfam" id="PF21858">
    <property type="entry name" value="DUF6914"/>
    <property type="match status" value="1"/>
</dbReference>
<dbReference type="InterPro" id="IPR054208">
    <property type="entry name" value="DUF6914"/>
</dbReference>
<name>A0A8H5I9R8_9HYPO</name>
<dbReference type="Proteomes" id="UP000522262">
    <property type="component" value="Unassembled WGS sequence"/>
</dbReference>
<proteinExistence type="predicted"/>
<sequence>MVKNKPRLYVVCFFRTPQEGGNPDPYHWGLASGPKDGGMDGMLLYHVRNIPTSQGIHWQFEEPPRNLSSGPTPAMLTFTAVAKIENLRRLEEVIRAVPIETSAVWTVFNCQTWVEQALAAVVGDQRCVAMHIVLGSIQGNATSRAASANSKAYAESSTFVEVAVKSSAAVCDALCVFESGKEEAKDLSYLVPMIPGNASPTMVHWMGT</sequence>
<gene>
    <name evidence="1" type="ORF">FMEXI_11995</name>
</gene>
<keyword evidence="2" id="KW-1185">Reference proteome</keyword>
<dbReference type="EMBL" id="JAAOAM010000342">
    <property type="protein sequence ID" value="KAF5533160.1"/>
    <property type="molecule type" value="Genomic_DNA"/>
</dbReference>
<evidence type="ECO:0000313" key="1">
    <source>
        <dbReference type="EMBL" id="KAF5533160.1"/>
    </source>
</evidence>
<dbReference type="AlphaFoldDB" id="A0A8H5I9R8"/>
<protein>
    <submittedName>
        <fullName evidence="1">Uncharacterized protein</fullName>
    </submittedName>
</protein>
<organism evidence="1 2">
    <name type="scientific">Fusarium mexicanum</name>
    <dbReference type="NCBI Taxonomy" id="751941"/>
    <lineage>
        <taxon>Eukaryota</taxon>
        <taxon>Fungi</taxon>
        <taxon>Dikarya</taxon>
        <taxon>Ascomycota</taxon>
        <taxon>Pezizomycotina</taxon>
        <taxon>Sordariomycetes</taxon>
        <taxon>Hypocreomycetidae</taxon>
        <taxon>Hypocreales</taxon>
        <taxon>Nectriaceae</taxon>
        <taxon>Fusarium</taxon>
        <taxon>Fusarium fujikuroi species complex</taxon>
    </lineage>
</organism>
<reference evidence="1 2" key="1">
    <citation type="submission" date="2020-05" db="EMBL/GenBank/DDBJ databases">
        <title>Identification and distribution of gene clusters putatively required for synthesis of sphingolipid metabolism inhibitors in phylogenetically diverse species of the filamentous fungus Fusarium.</title>
        <authorList>
            <person name="Kim H.-S."/>
            <person name="Busman M."/>
            <person name="Brown D.W."/>
            <person name="Divon H."/>
            <person name="Uhlig S."/>
            <person name="Proctor R.H."/>
        </authorList>
    </citation>
    <scope>NUCLEOTIDE SEQUENCE [LARGE SCALE GENOMIC DNA]</scope>
    <source>
        <strain evidence="1 2">NRRL 53147</strain>
    </source>
</reference>
<evidence type="ECO:0000313" key="2">
    <source>
        <dbReference type="Proteomes" id="UP000522262"/>
    </source>
</evidence>
<comment type="caution">
    <text evidence="1">The sequence shown here is derived from an EMBL/GenBank/DDBJ whole genome shotgun (WGS) entry which is preliminary data.</text>
</comment>
<accession>A0A8H5I9R8</accession>